<dbReference type="Proteomes" id="UP000309668">
    <property type="component" value="Unassembled WGS sequence"/>
</dbReference>
<dbReference type="PANTHER" id="PTHR37423">
    <property type="entry name" value="SOLUBLE LYTIC MUREIN TRANSGLYCOSYLASE-RELATED"/>
    <property type="match status" value="1"/>
</dbReference>
<dbReference type="GO" id="GO:0004553">
    <property type="term" value="F:hydrolase activity, hydrolyzing O-glycosyl compounds"/>
    <property type="evidence" value="ECO:0007669"/>
    <property type="project" value="InterPro"/>
</dbReference>
<comment type="similarity">
    <text evidence="2">Belongs to the virb1 family.</text>
</comment>
<feature type="signal peptide" evidence="4">
    <location>
        <begin position="1"/>
        <end position="28"/>
    </location>
</feature>
<evidence type="ECO:0000313" key="7">
    <source>
        <dbReference type="Proteomes" id="UP000309668"/>
    </source>
</evidence>
<dbReference type="Gene3D" id="1.10.530.10">
    <property type="match status" value="1"/>
</dbReference>
<comment type="similarity">
    <text evidence="1">Belongs to the transglycosylase Slt family.</text>
</comment>
<comment type="caution">
    <text evidence="6">The sequence shown here is derived from an EMBL/GenBank/DDBJ whole genome shotgun (WGS) entry which is preliminary data.</text>
</comment>
<evidence type="ECO:0000256" key="1">
    <source>
        <dbReference type="ARBA" id="ARBA00007734"/>
    </source>
</evidence>
<feature type="chain" id="PRO_5024368364" evidence="4">
    <location>
        <begin position="29"/>
        <end position="652"/>
    </location>
</feature>
<dbReference type="PANTHER" id="PTHR37423:SF2">
    <property type="entry name" value="MEMBRANE-BOUND LYTIC MUREIN TRANSGLYCOSYLASE C"/>
    <property type="match status" value="1"/>
</dbReference>
<dbReference type="Gene3D" id="1.25.20.10">
    <property type="entry name" value="Bacterial muramidases"/>
    <property type="match status" value="1"/>
</dbReference>
<dbReference type="Pfam" id="PF01464">
    <property type="entry name" value="SLT"/>
    <property type="match status" value="1"/>
</dbReference>
<reference evidence="6 7" key="1">
    <citation type="submission" date="2019-05" db="EMBL/GenBank/DDBJ databases">
        <title>Erythrobacter marisflavi sp. nov., isolated from isolated from water of an estuary environment.</title>
        <authorList>
            <person name="Yoon J.-H."/>
        </authorList>
    </citation>
    <scope>NUCLEOTIDE SEQUENCE [LARGE SCALE GENOMIC DNA]</scope>
    <source>
        <strain evidence="6 7">KEM-5</strain>
    </source>
</reference>
<keyword evidence="3 4" id="KW-0732">Signal</keyword>
<keyword evidence="7" id="KW-1185">Reference proteome</keyword>
<dbReference type="InterPro" id="IPR008939">
    <property type="entry name" value="Lytic_TGlycosylase_superhlx_U"/>
</dbReference>
<evidence type="ECO:0000313" key="6">
    <source>
        <dbReference type="EMBL" id="TMM50174.1"/>
    </source>
</evidence>
<evidence type="ECO:0000256" key="2">
    <source>
        <dbReference type="ARBA" id="ARBA00009387"/>
    </source>
</evidence>
<accession>A0A5S3P9J9</accession>
<dbReference type="GO" id="GO:0042597">
    <property type="term" value="C:periplasmic space"/>
    <property type="evidence" value="ECO:0007669"/>
    <property type="project" value="InterPro"/>
</dbReference>
<dbReference type="RefSeq" id="WP_138615741.1">
    <property type="nucleotide sequence ID" value="NZ_VCAO01000001.1"/>
</dbReference>
<evidence type="ECO:0000256" key="3">
    <source>
        <dbReference type="ARBA" id="ARBA00022729"/>
    </source>
</evidence>
<dbReference type="EMBL" id="VCAO01000001">
    <property type="protein sequence ID" value="TMM50174.1"/>
    <property type="molecule type" value="Genomic_DNA"/>
</dbReference>
<dbReference type="AlphaFoldDB" id="A0A5S3P9J9"/>
<gene>
    <name evidence="6" type="ORF">FEV51_03025</name>
</gene>
<proteinExistence type="inferred from homology"/>
<dbReference type="OrthoDB" id="9815002at2"/>
<name>A0A5S3P9J9_9SPHN</name>
<dbReference type="CDD" id="cd13401">
    <property type="entry name" value="Slt70-like"/>
    <property type="match status" value="1"/>
</dbReference>
<feature type="domain" description="Transglycosylase SLT" evidence="5">
    <location>
        <begin position="496"/>
        <end position="598"/>
    </location>
</feature>
<dbReference type="InterPro" id="IPR023346">
    <property type="entry name" value="Lysozyme-like_dom_sf"/>
</dbReference>
<evidence type="ECO:0000259" key="5">
    <source>
        <dbReference type="Pfam" id="PF01464"/>
    </source>
</evidence>
<evidence type="ECO:0000256" key="4">
    <source>
        <dbReference type="SAM" id="SignalP"/>
    </source>
</evidence>
<dbReference type="SUPFAM" id="SSF48435">
    <property type="entry name" value="Bacterial muramidases"/>
    <property type="match status" value="1"/>
</dbReference>
<protein>
    <submittedName>
        <fullName evidence="6">Lytic transglycosylase domain-containing protein</fullName>
    </submittedName>
</protein>
<organism evidence="6 7">
    <name type="scientific">Qipengyuania marisflavi</name>
    <dbReference type="NCBI Taxonomy" id="2486356"/>
    <lineage>
        <taxon>Bacteria</taxon>
        <taxon>Pseudomonadati</taxon>
        <taxon>Pseudomonadota</taxon>
        <taxon>Alphaproteobacteria</taxon>
        <taxon>Sphingomonadales</taxon>
        <taxon>Erythrobacteraceae</taxon>
        <taxon>Qipengyuania</taxon>
    </lineage>
</organism>
<dbReference type="SUPFAM" id="SSF53955">
    <property type="entry name" value="Lysozyme-like"/>
    <property type="match status" value="1"/>
</dbReference>
<dbReference type="InterPro" id="IPR008258">
    <property type="entry name" value="Transglycosylase_SLT_dom_1"/>
</dbReference>
<sequence length="652" mass="70386">MSSMDLKTAVSFALLAGTALATPSIAAAQDGASWDRARGNLVANQSGQIAGAISRWEYLIGRDNLSFAEYAGFITTYPGFPQEDKMQRRAEAALDRDAVTPQALVSFFERNPPITNGAKARYALALATMQRPNAFDVARDAWRGGSMSGPAEAYIQGLFGARLTPADHDARMDALLWQSETEAAARQIVNVSPAMRQLAMARLALVQGGSPQQSGLSVPGDARSDAGYVYNLARYYRSSGQLAQAVNALANRPGFTAPAFDPEDFIGEALRIAKGAGADPASRIAANVDDLFAPGADVSKMAYRLRDDYTSLMWLGGTKALWQLGDGNRAAPLFYRYGAAAQTPQTRSKGFYWAGLAARRSGNAADAARYFEMAASYPDRFYGQLAHKELGRALPQIGGGAPALPSAELRAEFERKPVVAAVREVARGAPWRTGIQFYRALAQSADTPEEHALVAELARQVGRRDLAVNVAEAAGADGLDGFVVQGFPTMPVPSGADWTMVHAITRQESQFAENAISHAGATGLMQLMPGTAREQAGKLGISYMSANLIDSPSYNIQLGNGYFARMMSYYGGSYPLAVAAYNAGPGNVNKWIRANGDPRQGNIDWLRWIEEIPIYETKNYVQRVLENAAVYEQLNPSQVRYGKPRTVSDFLR</sequence>